<dbReference type="PANTHER" id="PTHR23130">
    <property type="entry name" value="CYTOCHROME B561 AND DOMON DOMAIN-CONTAINING PROTEIN"/>
    <property type="match status" value="1"/>
</dbReference>
<evidence type="ECO:0000256" key="5">
    <source>
        <dbReference type="SAM" id="MobiDB-lite"/>
    </source>
</evidence>
<organism evidence="8">
    <name type="scientific">Oryza brachyantha</name>
    <name type="common">malo sina</name>
    <dbReference type="NCBI Taxonomy" id="4533"/>
    <lineage>
        <taxon>Eukaryota</taxon>
        <taxon>Viridiplantae</taxon>
        <taxon>Streptophyta</taxon>
        <taxon>Embryophyta</taxon>
        <taxon>Tracheophyta</taxon>
        <taxon>Spermatophyta</taxon>
        <taxon>Magnoliopsida</taxon>
        <taxon>Liliopsida</taxon>
        <taxon>Poales</taxon>
        <taxon>Poaceae</taxon>
        <taxon>BOP clade</taxon>
        <taxon>Oryzoideae</taxon>
        <taxon>Oryzeae</taxon>
        <taxon>Oryzinae</taxon>
        <taxon>Oryza</taxon>
    </lineage>
</organism>
<sequence>MVRSRWCPLLVVLCFVSSSSLLVRSQTSSDSCAAALSVGSLLPFNTTGLKCLQAWPSQDFVLRFGKDASGSNVWNFVLSAPDTGGYIAVGFSPSGKMVGSSAVAGWVPAGKAGTARQYYLGGMSSSSCPPDQGKLTLSRGPAAPAIVSKSSRLYLAFQFSGQPLTKVIYAVGPKGTLPDSNGLLAVHLAMATGSISLSGGAAGTPATGSSGEGDEGSEGSEGGEGKGKSDHSGAAGESGSDGKATTTTTASATSSSAGVPRAQWTKCGQFVQILTYFAFFSVKILF</sequence>
<keyword evidence="4" id="KW-0472">Membrane</keyword>
<dbReference type="GO" id="GO:0016020">
    <property type="term" value="C:membrane"/>
    <property type="evidence" value="ECO:0007669"/>
    <property type="project" value="UniProtKB-SubCell"/>
</dbReference>
<dbReference type="SMART" id="SM00664">
    <property type="entry name" value="DoH"/>
    <property type="match status" value="1"/>
</dbReference>
<reference evidence="8" key="1">
    <citation type="journal article" date="2013" name="Nat. Commun.">
        <title>Whole-genome sequencing of Oryza brachyantha reveals mechanisms underlying Oryza genome evolution.</title>
        <authorList>
            <person name="Chen J."/>
            <person name="Huang Q."/>
            <person name="Gao D."/>
            <person name="Wang J."/>
            <person name="Lang Y."/>
            <person name="Liu T."/>
            <person name="Li B."/>
            <person name="Bai Z."/>
            <person name="Luis Goicoechea J."/>
            <person name="Liang C."/>
            <person name="Chen C."/>
            <person name="Zhang W."/>
            <person name="Sun S."/>
            <person name="Liao Y."/>
            <person name="Zhang X."/>
            <person name="Yang L."/>
            <person name="Song C."/>
            <person name="Wang M."/>
            <person name="Shi J."/>
            <person name="Liu G."/>
            <person name="Liu J."/>
            <person name="Zhou H."/>
            <person name="Zhou W."/>
            <person name="Yu Q."/>
            <person name="An N."/>
            <person name="Chen Y."/>
            <person name="Cai Q."/>
            <person name="Wang B."/>
            <person name="Liu B."/>
            <person name="Min J."/>
            <person name="Huang Y."/>
            <person name="Wu H."/>
            <person name="Li Z."/>
            <person name="Zhang Y."/>
            <person name="Yin Y."/>
            <person name="Song W."/>
            <person name="Jiang J."/>
            <person name="Jackson S.A."/>
            <person name="Wing R.A."/>
            <person name="Wang J."/>
            <person name="Chen M."/>
        </authorList>
    </citation>
    <scope>NUCLEOTIDE SEQUENCE [LARGE SCALE GENOMIC DNA]</scope>
    <source>
        <strain evidence="8">cv. IRGC 101232</strain>
    </source>
</reference>
<dbReference type="PROSITE" id="PS50836">
    <property type="entry name" value="DOMON"/>
    <property type="match status" value="1"/>
</dbReference>
<protein>
    <recommendedName>
        <fullName evidence="7">DOMON domain-containing protein</fullName>
    </recommendedName>
</protein>
<reference evidence="8" key="2">
    <citation type="submission" date="2013-04" db="UniProtKB">
        <authorList>
            <consortium name="EnsemblPlants"/>
        </authorList>
    </citation>
    <scope>IDENTIFICATION</scope>
</reference>
<evidence type="ECO:0000256" key="4">
    <source>
        <dbReference type="ARBA" id="ARBA00023136"/>
    </source>
</evidence>
<evidence type="ECO:0000256" key="1">
    <source>
        <dbReference type="ARBA" id="ARBA00004370"/>
    </source>
</evidence>
<dbReference type="eggNOG" id="KOG4293">
    <property type="taxonomic scope" value="Eukaryota"/>
</dbReference>
<dbReference type="OMA" id="WTKCSLV"/>
<feature type="domain" description="DOMON" evidence="7">
    <location>
        <begin position="58"/>
        <end position="172"/>
    </location>
</feature>
<feature type="chain" id="PRO_5003771998" description="DOMON domain-containing protein" evidence="6">
    <location>
        <begin position="26"/>
        <end position="286"/>
    </location>
</feature>
<dbReference type="HOGENOM" id="CLU_079749_0_0_1"/>
<dbReference type="Gramene" id="OB01G48890.1">
    <property type="protein sequence ID" value="OB01G48890.1"/>
    <property type="gene ID" value="OB01G48890"/>
</dbReference>
<dbReference type="EnsemblPlants" id="OB01G48890.1">
    <property type="protein sequence ID" value="OB01G48890.1"/>
    <property type="gene ID" value="OB01G48890"/>
</dbReference>
<dbReference type="InterPro" id="IPR005018">
    <property type="entry name" value="DOMON_domain"/>
</dbReference>
<keyword evidence="2" id="KW-0813">Transport</keyword>
<dbReference type="STRING" id="4533.J3L6N3"/>
<comment type="subcellular location">
    <subcellularLocation>
        <location evidence="1">Membrane</location>
    </subcellularLocation>
</comment>
<keyword evidence="9" id="KW-1185">Reference proteome</keyword>
<evidence type="ECO:0000259" key="7">
    <source>
        <dbReference type="PROSITE" id="PS50836"/>
    </source>
</evidence>
<proteinExistence type="predicted"/>
<feature type="compositionally biased region" description="Low complexity" evidence="5">
    <location>
        <begin position="244"/>
        <end position="257"/>
    </location>
</feature>
<evidence type="ECO:0000313" key="8">
    <source>
        <dbReference type="EnsemblPlants" id="OB01G48890.1"/>
    </source>
</evidence>
<accession>J3L6N3</accession>
<evidence type="ECO:0000256" key="3">
    <source>
        <dbReference type="ARBA" id="ARBA00022729"/>
    </source>
</evidence>
<feature type="region of interest" description="Disordered" evidence="5">
    <location>
        <begin position="200"/>
        <end position="258"/>
    </location>
</feature>
<gene>
    <name evidence="8" type="primary">LOC102716374</name>
</gene>
<dbReference type="InterPro" id="IPR045266">
    <property type="entry name" value="DOH_DOMON"/>
</dbReference>
<feature type="signal peptide" evidence="6">
    <location>
        <begin position="1"/>
        <end position="25"/>
    </location>
</feature>
<dbReference type="CDD" id="cd09631">
    <property type="entry name" value="DOMON_DOH"/>
    <property type="match status" value="1"/>
</dbReference>
<name>J3L6N3_ORYBR</name>
<evidence type="ECO:0000256" key="2">
    <source>
        <dbReference type="ARBA" id="ARBA00022448"/>
    </source>
</evidence>
<evidence type="ECO:0000256" key="6">
    <source>
        <dbReference type="SAM" id="SignalP"/>
    </source>
</evidence>
<dbReference type="Proteomes" id="UP000006038">
    <property type="component" value="Chromosome 1"/>
</dbReference>
<dbReference type="AlphaFoldDB" id="J3L6N3"/>
<evidence type="ECO:0000313" key="9">
    <source>
        <dbReference type="Proteomes" id="UP000006038"/>
    </source>
</evidence>
<dbReference type="PANTHER" id="PTHR23130:SF154">
    <property type="entry name" value="OS01G0895200 PROTEIN"/>
    <property type="match status" value="1"/>
</dbReference>
<keyword evidence="3 6" id="KW-0732">Signal</keyword>